<evidence type="ECO:0000313" key="1">
    <source>
        <dbReference type="EMBL" id="CAH3176873.1"/>
    </source>
</evidence>
<reference evidence="1 2" key="1">
    <citation type="submission" date="2022-05" db="EMBL/GenBank/DDBJ databases">
        <authorList>
            <consortium name="Genoscope - CEA"/>
            <person name="William W."/>
        </authorList>
    </citation>
    <scope>NUCLEOTIDE SEQUENCE [LARGE SCALE GENOMIC DNA]</scope>
</reference>
<sequence>DKPLQRQTEKHYPSADNDQQLAIAFADFFTPKIGRIGEELVMRKSGLVHSPVLAKPTSLSRLSEFDSVTDEDVLKLIRGSTIKACKLDPLPATIMRSCYSALVSVFKTVVNLAVSESIWYGSFSLVRQKRSSDVDQWRSKVELSQLVSPSFLPSLFGRSEPLVSLSPAQGGIGIPDLKSESLEQFNASLDITAPQVNSIVTQSSTIPARELMEERKCEINAKRRAAAKKYNQGVMDVEMGTFTPMVFGTNGGMGLDCQNFLRTLANKLSTKNDEPYASVISWLRIQLSFAILRTVHRCVRGSRYPFKSREVSEDFTFAVAGLHLHS</sequence>
<accession>A0ABN8RD85</accession>
<dbReference type="EMBL" id="CALNXK010000218">
    <property type="protein sequence ID" value="CAH3176873.1"/>
    <property type="molecule type" value="Genomic_DNA"/>
</dbReference>
<dbReference type="Proteomes" id="UP001159405">
    <property type="component" value="Unassembled WGS sequence"/>
</dbReference>
<protein>
    <submittedName>
        <fullName evidence="1">Uncharacterized protein</fullName>
    </submittedName>
</protein>
<name>A0ABN8RD85_9CNID</name>
<keyword evidence="2" id="KW-1185">Reference proteome</keyword>
<organism evidence="1 2">
    <name type="scientific">Porites lobata</name>
    <dbReference type="NCBI Taxonomy" id="104759"/>
    <lineage>
        <taxon>Eukaryota</taxon>
        <taxon>Metazoa</taxon>
        <taxon>Cnidaria</taxon>
        <taxon>Anthozoa</taxon>
        <taxon>Hexacorallia</taxon>
        <taxon>Scleractinia</taxon>
        <taxon>Fungiina</taxon>
        <taxon>Poritidae</taxon>
        <taxon>Porites</taxon>
    </lineage>
</organism>
<gene>
    <name evidence="1" type="ORF">PLOB_00018559</name>
</gene>
<feature type="non-terminal residue" evidence="1">
    <location>
        <position position="1"/>
    </location>
</feature>
<evidence type="ECO:0000313" key="2">
    <source>
        <dbReference type="Proteomes" id="UP001159405"/>
    </source>
</evidence>
<comment type="caution">
    <text evidence="1">The sequence shown here is derived from an EMBL/GenBank/DDBJ whole genome shotgun (WGS) entry which is preliminary data.</text>
</comment>
<proteinExistence type="predicted"/>